<dbReference type="SUPFAM" id="SSF141452">
    <property type="entry name" value="Hcp1-like"/>
    <property type="match status" value="1"/>
</dbReference>
<comment type="caution">
    <text evidence="1">The sequence shown here is derived from an EMBL/GenBank/DDBJ whole genome shotgun (WGS) entry which is preliminary data.</text>
</comment>
<accession>A0A3R8TEZ7</accession>
<dbReference type="InterPro" id="IPR036624">
    <property type="entry name" value="Hcp1-lik_sf"/>
</dbReference>
<dbReference type="Gene3D" id="2.30.110.20">
    <property type="entry name" value="Hcp1-like"/>
    <property type="match status" value="1"/>
</dbReference>
<reference evidence="1 2" key="1">
    <citation type="submission" date="2018-12" db="EMBL/GenBank/DDBJ databases">
        <title>The whole draft genome of Aquabacterium sp. SJQ9.</title>
        <authorList>
            <person name="Sun L."/>
            <person name="Gao X."/>
            <person name="Chen W."/>
            <person name="Huang K."/>
        </authorList>
    </citation>
    <scope>NUCLEOTIDE SEQUENCE [LARGE SCALE GENOMIC DNA]</scope>
    <source>
        <strain evidence="1 2">SJQ9</strain>
    </source>
</reference>
<organism evidence="1 2">
    <name type="scientific">Aquabacterium soli</name>
    <dbReference type="NCBI Taxonomy" id="2493092"/>
    <lineage>
        <taxon>Bacteria</taxon>
        <taxon>Pseudomonadati</taxon>
        <taxon>Pseudomonadota</taxon>
        <taxon>Betaproteobacteria</taxon>
        <taxon>Burkholderiales</taxon>
        <taxon>Aquabacterium</taxon>
    </lineage>
</organism>
<dbReference type="AlphaFoldDB" id="A0A3R8TEZ7"/>
<gene>
    <name evidence="1" type="ORF">EIP75_00595</name>
</gene>
<evidence type="ECO:0000313" key="2">
    <source>
        <dbReference type="Proteomes" id="UP000269265"/>
    </source>
</evidence>
<dbReference type="Proteomes" id="UP000269265">
    <property type="component" value="Unassembled WGS sequence"/>
</dbReference>
<name>A0A3R8TEZ7_9BURK</name>
<sequence length="182" mass="19644">MGWSQIFLKMSIEGLDASNIGESETAGYVGQIILSDFDWSMTGKDVIKGVGAGRTVTRRVEADVLSLKKRFDSSSVTLMTAMRERKRITTAKVTVAHGFGTGAGAGGSQGDMRDAFTLEVQGGFIENIDVALVADGKAMVLQEELSIRYSSLKIEVFEVNPNGSFSTKRSTFLTEVDGMDLK</sequence>
<evidence type="ECO:0000313" key="1">
    <source>
        <dbReference type="EMBL" id="RRS06135.1"/>
    </source>
</evidence>
<proteinExistence type="predicted"/>
<dbReference type="Pfam" id="PF05638">
    <property type="entry name" value="T6SS_HCP"/>
    <property type="match status" value="1"/>
</dbReference>
<evidence type="ECO:0008006" key="3">
    <source>
        <dbReference type="Google" id="ProtNLM"/>
    </source>
</evidence>
<keyword evidence="2" id="KW-1185">Reference proteome</keyword>
<dbReference type="EMBL" id="RSED01000001">
    <property type="protein sequence ID" value="RRS06135.1"/>
    <property type="molecule type" value="Genomic_DNA"/>
</dbReference>
<protein>
    <recommendedName>
        <fullName evidence="3">Type VI secretion system secreted protein Hcp</fullName>
    </recommendedName>
</protein>
<dbReference type="RefSeq" id="WP_125241278.1">
    <property type="nucleotide sequence ID" value="NZ_RSED01000001.1"/>
</dbReference>
<dbReference type="InterPro" id="IPR008514">
    <property type="entry name" value="T6SS_Hcp"/>
</dbReference>